<feature type="compositionally biased region" description="Gly residues" evidence="1">
    <location>
        <begin position="168"/>
        <end position="178"/>
    </location>
</feature>
<keyword evidence="3" id="KW-1185">Reference proteome</keyword>
<dbReference type="EMBL" id="LR902095">
    <property type="protein sequence ID" value="CAD7249955.1"/>
    <property type="molecule type" value="Genomic_DNA"/>
</dbReference>
<dbReference type="Gene3D" id="3.80.10.10">
    <property type="entry name" value="Ribonuclease Inhibitor"/>
    <property type="match status" value="1"/>
</dbReference>
<evidence type="ECO:0000313" key="3">
    <source>
        <dbReference type="Proteomes" id="UP000677054"/>
    </source>
</evidence>
<proteinExistence type="predicted"/>
<dbReference type="InterPro" id="IPR032675">
    <property type="entry name" value="LRR_dom_sf"/>
</dbReference>
<feature type="compositionally biased region" description="Polar residues" evidence="1">
    <location>
        <begin position="180"/>
        <end position="189"/>
    </location>
</feature>
<dbReference type="AlphaFoldDB" id="A0A7R9FNZ5"/>
<name>A0A7R9FNZ5_9CRUS</name>
<dbReference type="SUPFAM" id="SSF52058">
    <property type="entry name" value="L domain-like"/>
    <property type="match status" value="1"/>
</dbReference>
<protein>
    <submittedName>
        <fullName evidence="2">Uncharacterized protein</fullName>
    </submittedName>
</protein>
<organism evidence="2">
    <name type="scientific">Darwinula stevensoni</name>
    <dbReference type="NCBI Taxonomy" id="69355"/>
    <lineage>
        <taxon>Eukaryota</taxon>
        <taxon>Metazoa</taxon>
        <taxon>Ecdysozoa</taxon>
        <taxon>Arthropoda</taxon>
        <taxon>Crustacea</taxon>
        <taxon>Oligostraca</taxon>
        <taxon>Ostracoda</taxon>
        <taxon>Podocopa</taxon>
        <taxon>Podocopida</taxon>
        <taxon>Darwinulocopina</taxon>
        <taxon>Darwinuloidea</taxon>
        <taxon>Darwinulidae</taxon>
        <taxon>Darwinula</taxon>
    </lineage>
</organism>
<evidence type="ECO:0000256" key="1">
    <source>
        <dbReference type="SAM" id="MobiDB-lite"/>
    </source>
</evidence>
<reference evidence="2" key="1">
    <citation type="submission" date="2020-11" db="EMBL/GenBank/DDBJ databases">
        <authorList>
            <person name="Tran Van P."/>
        </authorList>
    </citation>
    <scope>NUCLEOTIDE SEQUENCE</scope>
</reference>
<sequence length="189" mass="20621">MHCITDRIWRRYGLFDKYPPVLTGASLLYSPICLGPNTEVHMNNNEIVVLSEESFRPILDILSTGDGVLNIPGNPIRCDCDIAWLVLNQKFLTSISGKCHNGTEFKDLDLFAMKDCGRQSNVSESATQDCGWPDYDGEGSEVDGRDFSMRKKFGNEGGSPFPAEFEGGEGCLPGGATGTGDETQSTLLN</sequence>
<dbReference type="Proteomes" id="UP000677054">
    <property type="component" value="Unassembled WGS sequence"/>
</dbReference>
<dbReference type="OrthoDB" id="2013775at2759"/>
<dbReference type="EMBL" id="CAJPEV010002578">
    <property type="protein sequence ID" value="CAG0897368.1"/>
    <property type="molecule type" value="Genomic_DNA"/>
</dbReference>
<feature type="region of interest" description="Disordered" evidence="1">
    <location>
        <begin position="148"/>
        <end position="189"/>
    </location>
</feature>
<gene>
    <name evidence="2" type="ORF">DSTB1V02_LOCUS9740</name>
</gene>
<accession>A0A7R9FNZ5</accession>
<evidence type="ECO:0000313" key="2">
    <source>
        <dbReference type="EMBL" id="CAD7249955.1"/>
    </source>
</evidence>